<protein>
    <recommendedName>
        <fullName evidence="4">Secreted protein</fullName>
    </recommendedName>
</protein>
<dbReference type="InParanoid" id="M1FJ17"/>
<name>M1FJ17_SOYBN</name>
<gene>
    <name evidence="2" type="primary">orf101b</name>
    <name evidence="2" type="ORF">GlmaxMp64</name>
</gene>
<organism evidence="2 3">
    <name type="scientific">Glycine max</name>
    <name type="common">Soybean</name>
    <name type="synonym">Glycine hispida</name>
    <dbReference type="NCBI Taxonomy" id="3847"/>
    <lineage>
        <taxon>Eukaryota</taxon>
        <taxon>Viridiplantae</taxon>
        <taxon>Streptophyta</taxon>
        <taxon>Embryophyta</taxon>
        <taxon>Tracheophyta</taxon>
        <taxon>Spermatophyta</taxon>
        <taxon>Magnoliopsida</taxon>
        <taxon>eudicotyledons</taxon>
        <taxon>Gunneridae</taxon>
        <taxon>Pentapetalae</taxon>
        <taxon>rosids</taxon>
        <taxon>fabids</taxon>
        <taxon>Fabales</taxon>
        <taxon>Fabaceae</taxon>
        <taxon>Papilionoideae</taxon>
        <taxon>50 kb inversion clade</taxon>
        <taxon>NPAAA clade</taxon>
        <taxon>indigoferoid/millettioid clade</taxon>
        <taxon>Phaseoleae</taxon>
        <taxon>Glycine</taxon>
        <taxon>Glycine subgen. Soja</taxon>
    </lineage>
</organism>
<accession>M1FJ17</accession>
<dbReference type="EMBL" id="JX463295">
    <property type="protein sequence ID" value="AFR34369.1"/>
    <property type="molecule type" value="Genomic_DNA"/>
</dbReference>
<dbReference type="KEGG" id="gmx:15308573"/>
<dbReference type="AlphaFoldDB" id="M1FJ17"/>
<reference evidence="2 3" key="1">
    <citation type="journal article" date="2013" name="PLoS ONE">
        <title>The mitochondrial genome of soybean reveals complex genome structures and gene evolution at intercellular and phylogenetic levels.</title>
        <authorList>
            <person name="Chang S."/>
            <person name="Wang Y."/>
            <person name="Lu J."/>
            <person name="Gai J."/>
            <person name="Li J."/>
            <person name="Chu P."/>
            <person name="Guan R."/>
            <person name="Zhao T."/>
        </authorList>
    </citation>
    <scope>NUCLEOTIDE SEQUENCE [LARGE SCALE GENOMIC DNA]</scope>
    <source>
        <strain evidence="3">cv. Aiganhuang</strain>
        <tissue evidence="2">Etiolated seedling</tissue>
    </source>
</reference>
<evidence type="ECO:0008006" key="4">
    <source>
        <dbReference type="Google" id="ProtNLM"/>
    </source>
</evidence>
<sequence>MPLQRCCLPRMVCFSLLWLSFSRRPCHSSTPTFKQSQMRSWLPSKLLWLTCPFRFSPAFGRFFLQQPILSQLLCQGLLYIFDYACKMYWGHIKLFMKIKRS</sequence>
<dbReference type="RefSeq" id="YP_007516913.1">
    <property type="nucleotide sequence ID" value="NC_020455.1"/>
</dbReference>
<feature type="chain" id="PRO_5004014624" description="Secreted protein" evidence="1">
    <location>
        <begin position="29"/>
        <end position="101"/>
    </location>
</feature>
<geneLocation type="mitochondrion" evidence="2"/>
<evidence type="ECO:0000313" key="2">
    <source>
        <dbReference type="EMBL" id="AFR34369.1"/>
    </source>
</evidence>
<dbReference type="GeneID" id="15308573"/>
<keyword evidence="1" id="KW-0732">Signal</keyword>
<evidence type="ECO:0000256" key="1">
    <source>
        <dbReference type="SAM" id="SignalP"/>
    </source>
</evidence>
<dbReference type="Proteomes" id="UP000008827">
    <property type="component" value="Mitochondrion"/>
</dbReference>
<evidence type="ECO:0000313" key="3">
    <source>
        <dbReference type="Proteomes" id="UP000008827"/>
    </source>
</evidence>
<keyword evidence="3" id="KW-1185">Reference proteome</keyword>
<proteinExistence type="predicted"/>
<feature type="signal peptide" evidence="1">
    <location>
        <begin position="1"/>
        <end position="28"/>
    </location>
</feature>
<keyword evidence="2" id="KW-0496">Mitochondrion</keyword>